<comment type="subcellular location">
    <subcellularLocation>
        <location evidence="1 6">Cell membrane</location>
        <topology evidence="1 6">Multi-pass membrane protein</topology>
    </subcellularLocation>
</comment>
<name>A0A544TNM3_9BACI</name>
<comment type="caution">
    <text evidence="8">The sequence shown here is derived from an EMBL/GenBank/DDBJ whole genome shotgun (WGS) entry which is preliminary data.</text>
</comment>
<protein>
    <submittedName>
        <fullName evidence="8">ABC transporter permease</fullName>
    </submittedName>
</protein>
<evidence type="ECO:0000313" key="9">
    <source>
        <dbReference type="Proteomes" id="UP000316626"/>
    </source>
</evidence>
<feature type="transmembrane region" description="Helical" evidence="6">
    <location>
        <begin position="522"/>
        <end position="544"/>
    </location>
</feature>
<keyword evidence="2 6" id="KW-1003">Cell membrane</keyword>
<evidence type="ECO:0000256" key="6">
    <source>
        <dbReference type="PIRNR" id="PIRNR018968"/>
    </source>
</evidence>
<dbReference type="InterPro" id="IPR027022">
    <property type="entry name" value="ABC_permease_BceB-typ"/>
</dbReference>
<dbReference type="InterPro" id="IPR003838">
    <property type="entry name" value="ABC3_permease_C"/>
</dbReference>
<dbReference type="PANTHER" id="PTHR46795">
    <property type="entry name" value="ABC TRANSPORTER PERMEASE-RELATED-RELATED"/>
    <property type="match status" value="1"/>
</dbReference>
<dbReference type="Pfam" id="PF02687">
    <property type="entry name" value="FtsX"/>
    <property type="match status" value="1"/>
</dbReference>
<feature type="domain" description="ABC3 transporter permease C-terminal" evidence="7">
    <location>
        <begin position="62"/>
        <end position="178"/>
    </location>
</feature>
<dbReference type="GO" id="GO:0055085">
    <property type="term" value="P:transmembrane transport"/>
    <property type="evidence" value="ECO:0007669"/>
    <property type="project" value="UniProtKB-UniRule"/>
</dbReference>
<reference evidence="8 9" key="1">
    <citation type="submission" date="2019-06" db="EMBL/GenBank/DDBJ databases">
        <title>Psychrobacillus vulpis sp. nov., a new species isolated from feces of a red fox that inhabits in The Tablas de Daimiel Natural Park, Albacete, Spain.</title>
        <authorList>
            <person name="Rodriguez M."/>
            <person name="Reina J.C."/>
            <person name="Bejar V."/>
            <person name="Llamas I."/>
        </authorList>
    </citation>
    <scope>NUCLEOTIDE SEQUENCE [LARGE SCALE GENOMIC DNA]</scope>
    <source>
        <strain evidence="8 9">Z8</strain>
    </source>
</reference>
<keyword evidence="3 6" id="KW-0812">Transmembrane</keyword>
<evidence type="ECO:0000256" key="2">
    <source>
        <dbReference type="ARBA" id="ARBA00022475"/>
    </source>
</evidence>
<keyword evidence="4 6" id="KW-1133">Transmembrane helix</keyword>
<feature type="transmembrane region" description="Helical" evidence="6">
    <location>
        <begin position="20"/>
        <end position="40"/>
    </location>
</feature>
<evidence type="ECO:0000256" key="1">
    <source>
        <dbReference type="ARBA" id="ARBA00004651"/>
    </source>
</evidence>
<feature type="transmembrane region" description="Helical" evidence="6">
    <location>
        <begin position="282"/>
        <end position="305"/>
    </location>
</feature>
<keyword evidence="5 6" id="KW-0472">Membrane</keyword>
<feature type="transmembrane region" description="Helical" evidence="6">
    <location>
        <begin position="582"/>
        <end position="604"/>
    </location>
</feature>
<evidence type="ECO:0000256" key="5">
    <source>
        <dbReference type="ARBA" id="ARBA00023136"/>
    </source>
</evidence>
<dbReference type="PANTHER" id="PTHR46795:SF1">
    <property type="entry name" value="ABC TRANSPORTER PERMEASE PROTEIN"/>
    <property type="match status" value="1"/>
</dbReference>
<evidence type="ECO:0000256" key="4">
    <source>
        <dbReference type="ARBA" id="ARBA00022989"/>
    </source>
</evidence>
<proteinExistence type="inferred from homology"/>
<evidence type="ECO:0000313" key="8">
    <source>
        <dbReference type="EMBL" id="TQR19027.1"/>
    </source>
</evidence>
<evidence type="ECO:0000259" key="7">
    <source>
        <dbReference type="Pfam" id="PF02687"/>
    </source>
</evidence>
<accession>A0A544TNM3</accession>
<sequence>MTFQQFAYHNVIRNSRVYAAFFMASIFSVMVFFVYSMLMFHPNIEDQFLRDIAFGGMLIAEIILIIFTLFFLFYSMSAFLQARSKEFGLLLNLGMEKTQLNRLIFLETMIIGAISITVGIFWGFAFSKFFFMVIRELFLLDNLPLYLSWKPFALTIVVFLTLFIIISISSVVFIRKNEIVQLLKGYWKHNGQVEYIRWKAILGIVLLFTAYSLVLISLIQINVFLTFIIILLATIGTYFFFSDSILFLISQIRKRKNLYWHPFRLLAFAEGSIKVRENARMFFVVTIVSTLAFLSVGVVTSFTSFTSQYRELNPVSIFYSSEWDNPFEEAHIMQLSHELQRENLSYELIKFQVKKQTSSSSQEVVNLIKESEFNSLAIPLKTPLIDLEQGEAILVPSTQEDFRTLSQQEEQTVLEESSVPIQIVGQYKHFVFPSLGIKNRTIIINDEDYRLVTEPLFGYGLKESTSTFYAFHVPEWLRTKDVGVDLDKIMINTMGTSNINPNPFYFVNPGLNYSIIRATFSLLLFTGLLVAAVLLLAAGSFVYFKLYTDLERDKKQYDVLRRMGVTDQELVKIVNRQLIPQFFLPWGLAMVHSTFSFIFLQAVWVDLAAVSIAMEMLLVLIAFTVIQVSYFYLIRWRYIAHIQAS</sequence>
<dbReference type="OrthoDB" id="1937696at2"/>
<dbReference type="EMBL" id="VDGI01000017">
    <property type="protein sequence ID" value="TQR19027.1"/>
    <property type="molecule type" value="Genomic_DNA"/>
</dbReference>
<dbReference type="GO" id="GO:0005886">
    <property type="term" value="C:plasma membrane"/>
    <property type="evidence" value="ECO:0007669"/>
    <property type="project" value="UniProtKB-SubCell"/>
</dbReference>
<dbReference type="AlphaFoldDB" id="A0A544TNM3"/>
<feature type="transmembrane region" description="Helical" evidence="6">
    <location>
        <begin position="103"/>
        <end position="131"/>
    </location>
</feature>
<dbReference type="PIRSF" id="PIRSF018968">
    <property type="entry name" value="ABC_permease_BceB"/>
    <property type="match status" value="1"/>
</dbReference>
<dbReference type="InterPro" id="IPR052536">
    <property type="entry name" value="ABC-4_Integral_Memb_Prot"/>
</dbReference>
<dbReference type="RefSeq" id="WP_142643323.1">
    <property type="nucleotide sequence ID" value="NZ_VDGI01000017.1"/>
</dbReference>
<organism evidence="8 9">
    <name type="scientific">Psychrobacillus vulpis</name>
    <dbReference type="NCBI Taxonomy" id="2325572"/>
    <lineage>
        <taxon>Bacteria</taxon>
        <taxon>Bacillati</taxon>
        <taxon>Bacillota</taxon>
        <taxon>Bacilli</taxon>
        <taxon>Bacillales</taxon>
        <taxon>Bacillaceae</taxon>
        <taxon>Psychrobacillus</taxon>
    </lineage>
</organism>
<evidence type="ECO:0000256" key="3">
    <source>
        <dbReference type="ARBA" id="ARBA00022692"/>
    </source>
</evidence>
<dbReference type="Proteomes" id="UP000316626">
    <property type="component" value="Unassembled WGS sequence"/>
</dbReference>
<gene>
    <name evidence="8" type="ORF">FG384_14485</name>
</gene>
<feature type="transmembrane region" description="Helical" evidence="6">
    <location>
        <begin position="195"/>
        <end position="219"/>
    </location>
</feature>
<feature type="transmembrane region" description="Helical" evidence="6">
    <location>
        <begin position="610"/>
        <end position="633"/>
    </location>
</feature>
<feature type="transmembrane region" description="Helical" evidence="6">
    <location>
        <begin position="52"/>
        <end position="82"/>
    </location>
</feature>
<keyword evidence="9" id="KW-1185">Reference proteome</keyword>
<comment type="similarity">
    <text evidence="6">Belongs to the ABC-4 integral membrane protein family.</text>
</comment>
<feature type="transmembrane region" description="Helical" evidence="6">
    <location>
        <begin position="151"/>
        <end position="174"/>
    </location>
</feature>
<keyword evidence="6" id="KW-0813">Transport</keyword>
<feature type="transmembrane region" description="Helical" evidence="6">
    <location>
        <begin position="225"/>
        <end position="249"/>
    </location>
</feature>